<evidence type="ECO:0000256" key="7">
    <source>
        <dbReference type="ARBA" id="ARBA00047186"/>
    </source>
</evidence>
<evidence type="ECO:0000256" key="1">
    <source>
        <dbReference type="ARBA" id="ARBA00004127"/>
    </source>
</evidence>
<dbReference type="GO" id="GO:0003865">
    <property type="term" value="F:3-oxo-5-alpha-steroid 4-dehydrogenase activity"/>
    <property type="evidence" value="ECO:0007669"/>
    <property type="project" value="TreeGrafter"/>
</dbReference>
<dbReference type="GO" id="GO:0005789">
    <property type="term" value="C:endoplasmic reticulum membrane"/>
    <property type="evidence" value="ECO:0007669"/>
    <property type="project" value="UniProtKB-SubCell"/>
</dbReference>
<evidence type="ECO:0000256" key="9">
    <source>
        <dbReference type="RuleBase" id="RU367081"/>
    </source>
</evidence>
<dbReference type="EMBL" id="GDHF01005176">
    <property type="protein sequence ID" value="JAI47138.1"/>
    <property type="molecule type" value="Transcribed_RNA"/>
</dbReference>
<reference evidence="13" key="1">
    <citation type="submission" date="2015-06" db="EMBL/GenBank/DDBJ databases">
        <authorList>
            <person name="Hoefler B.C."/>
            <person name="Straight P.D."/>
        </authorList>
    </citation>
    <scope>NUCLEOTIDE SEQUENCE</scope>
</reference>
<comment type="similarity">
    <text evidence="6 9">Belongs to the steroid 5-alpha reductase family. Polyprenal reductase subfamily.</text>
</comment>
<feature type="transmembrane region" description="Helical" evidence="9">
    <location>
        <begin position="166"/>
        <end position="185"/>
    </location>
</feature>
<dbReference type="EMBL" id="GDHF01025701">
    <property type="protein sequence ID" value="JAI26613.1"/>
    <property type="molecule type" value="Transcribed_RNA"/>
</dbReference>
<keyword evidence="9" id="KW-0521">NADP</keyword>
<dbReference type="PANTHER" id="PTHR14624">
    <property type="entry name" value="DFG10 PROTEIN"/>
    <property type="match status" value="1"/>
</dbReference>
<keyword evidence="9" id="KW-0256">Endoplasmic reticulum</keyword>
<dbReference type="InterPro" id="IPR001104">
    <property type="entry name" value="3-oxo-5_a-steroid_4-DH_C"/>
</dbReference>
<evidence type="ECO:0000256" key="8">
    <source>
        <dbReference type="ARBA" id="ARBA00049427"/>
    </source>
</evidence>
<evidence type="ECO:0000256" key="5">
    <source>
        <dbReference type="ARBA" id="ARBA00023136"/>
    </source>
</evidence>
<evidence type="ECO:0000256" key="3">
    <source>
        <dbReference type="ARBA" id="ARBA00022692"/>
    </source>
</evidence>
<dbReference type="GO" id="GO:0102389">
    <property type="term" value="F:polyprenol reductase activity"/>
    <property type="evidence" value="ECO:0007669"/>
    <property type="project" value="UniProtKB-UniRule"/>
</dbReference>
<comment type="function">
    <text evidence="9">Plays a key role in early steps of protein N-linked glycosylation by being involved in the conversion of polyprenol into dolichol. Acts as a polyprenal reductase that mediates the reduction of polyprenal into dolichal in a NADP-dependent mechanism. Dolichols are required for the synthesis of dolichol-linked monosaccharides and the oligosaccharide precursor used for N-glycosylation.</text>
</comment>
<evidence type="ECO:0000313" key="11">
    <source>
        <dbReference type="EMBL" id="JAI21341.1"/>
    </source>
</evidence>
<dbReference type="PROSITE" id="PS50244">
    <property type="entry name" value="S5A_REDUCTASE"/>
    <property type="match status" value="1"/>
</dbReference>
<feature type="transmembrane region" description="Helical" evidence="9">
    <location>
        <begin position="197"/>
        <end position="219"/>
    </location>
</feature>
<keyword evidence="9" id="KW-0560">Oxidoreductase</keyword>
<dbReference type="GO" id="GO:0016095">
    <property type="term" value="P:polyprenol catabolic process"/>
    <property type="evidence" value="ECO:0007669"/>
    <property type="project" value="UniProtKB-UniRule"/>
</dbReference>
<keyword evidence="5 9" id="KW-0472">Membrane</keyword>
<protein>
    <recommendedName>
        <fullName evidence="7 9">Polyprenal reductase</fullName>
        <ecNumber evidence="2 9">1.3.1.94</ecNumber>
    </recommendedName>
</protein>
<feature type="transmembrane region" description="Helical" evidence="9">
    <location>
        <begin position="20"/>
        <end position="46"/>
    </location>
</feature>
<feature type="domain" description="3-oxo-5-alpha-steroid 4-dehydrogenase C-terminal" evidence="10">
    <location>
        <begin position="209"/>
        <end position="323"/>
    </location>
</feature>
<gene>
    <name evidence="13" type="primary">CG7840_2</name>
    <name evidence="11" type="synonym">CG7840_0</name>
    <name evidence="12" type="synonym">CG7840_4</name>
    <name evidence="12" type="ORF">c0_g1_i2</name>
    <name evidence="13" type="ORF">c0_g1_i3</name>
    <name evidence="11" type="ORF">c0_g1_i5</name>
</gene>
<dbReference type="PANTHER" id="PTHR14624:SF0">
    <property type="entry name" value="POLYPRENOL REDUCTASE"/>
    <property type="match status" value="1"/>
</dbReference>
<dbReference type="GeneID" id="108973502"/>
<evidence type="ECO:0000259" key="10">
    <source>
        <dbReference type="Pfam" id="PF02544"/>
    </source>
</evidence>
<dbReference type="GO" id="GO:0160198">
    <property type="term" value="F:polyprenal reductase activity"/>
    <property type="evidence" value="ECO:0007669"/>
    <property type="project" value="UniProtKB-EC"/>
</dbReference>
<sequence length="323" mass="37160">MLTNIYKTIYKFIEFYNFNILNFIFIGFIVVIVIFGSLINIVEALLPDCLRQSFRYGKHCHKGPSNALISMTEIPKSWFKHFYIFSFTWSLLALSLLLKGFIMNATAPELVLEFLDFVAGGQANRNVQVNSTSALVASVLLTIQCARRFYETNFVQIFSKNSKINWSHYLVGHLHYFGAILALLSNTEGFVRGTLPSAFSLKHISLIQCLCIFIFHFSWTQQYKSNMILVNLRKDAKSGEIKTENHLLPTGGFFNIISSPHMLFEVVMYLAILGLLPTSNTWLLVVIWVFVNQLANALLTHKWYKENFKNYPRNRKALIPFIL</sequence>
<dbReference type="InterPro" id="IPR039698">
    <property type="entry name" value="Dfg10/SRD5A3"/>
</dbReference>
<accession>A0A0K8W7H0</accession>
<evidence type="ECO:0000313" key="13">
    <source>
        <dbReference type="EMBL" id="JAI47138.1"/>
    </source>
</evidence>
<dbReference type="UniPathway" id="UPA00378"/>
<dbReference type="Pfam" id="PF02544">
    <property type="entry name" value="Steroid_dh"/>
    <property type="match status" value="1"/>
</dbReference>
<dbReference type="OrthoDB" id="5788137at2759"/>
<evidence type="ECO:0000256" key="6">
    <source>
        <dbReference type="ARBA" id="ARBA00046320"/>
    </source>
</evidence>
<feature type="transmembrane region" description="Helical" evidence="9">
    <location>
        <begin position="82"/>
        <end position="107"/>
    </location>
</feature>
<proteinExistence type="inferred from homology"/>
<name>A0A0K8W7H0_BACLA</name>
<evidence type="ECO:0000313" key="12">
    <source>
        <dbReference type="EMBL" id="JAI26613.1"/>
    </source>
</evidence>
<dbReference type="EMBL" id="GDHF01030973">
    <property type="protein sequence ID" value="JAI21341.1"/>
    <property type="molecule type" value="Transcribed_RNA"/>
</dbReference>
<dbReference type="GO" id="GO:0006488">
    <property type="term" value="P:dolichol-linked oligosaccharide biosynthetic process"/>
    <property type="evidence" value="ECO:0007669"/>
    <property type="project" value="UniProtKB-UniRule"/>
</dbReference>
<evidence type="ECO:0000256" key="2">
    <source>
        <dbReference type="ARBA" id="ARBA00012522"/>
    </source>
</evidence>
<dbReference type="Gene3D" id="1.20.120.1630">
    <property type="match status" value="1"/>
</dbReference>
<keyword evidence="4 9" id="KW-1133">Transmembrane helix</keyword>
<comment type="catalytic activity">
    <reaction evidence="8 9">
        <text>a di-trans,poly-cis-dolichal + NADP(+) = a di-trans,poly-cis-polyprenal + NADPH + H(+)</text>
        <dbReference type="Rhea" id="RHEA:80727"/>
        <dbReference type="Rhea" id="RHEA-COMP:19536"/>
        <dbReference type="Rhea" id="RHEA-COMP:19537"/>
        <dbReference type="ChEBI" id="CHEBI:15378"/>
        <dbReference type="ChEBI" id="CHEBI:57783"/>
        <dbReference type="ChEBI" id="CHEBI:58349"/>
        <dbReference type="ChEBI" id="CHEBI:231623"/>
        <dbReference type="ChEBI" id="CHEBI:231637"/>
        <dbReference type="EC" id="1.3.1.94"/>
    </reaction>
    <physiologicalReaction direction="right-to-left" evidence="8 9">
        <dbReference type="Rhea" id="RHEA:80729"/>
    </physiologicalReaction>
</comment>
<dbReference type="AlphaFoldDB" id="A0A0K8W7H0"/>
<comment type="subcellular location">
    <subcellularLocation>
        <location evidence="1">Endomembrane system</location>
        <topology evidence="1">Multi-pass membrane protein</topology>
    </subcellularLocation>
    <subcellularLocation>
        <location evidence="9">Endoplasmic reticulum membrane</location>
    </subcellularLocation>
</comment>
<dbReference type="EC" id="1.3.1.94" evidence="2 9"/>
<keyword evidence="3 9" id="KW-0812">Transmembrane</keyword>
<evidence type="ECO:0000256" key="4">
    <source>
        <dbReference type="ARBA" id="ARBA00022989"/>
    </source>
</evidence>
<organism evidence="13">
    <name type="scientific">Bactrocera latifrons</name>
    <name type="common">Malaysian fruit fly</name>
    <name type="synonym">Chaetodacus latifrons</name>
    <dbReference type="NCBI Taxonomy" id="174628"/>
    <lineage>
        <taxon>Eukaryota</taxon>
        <taxon>Metazoa</taxon>
        <taxon>Ecdysozoa</taxon>
        <taxon>Arthropoda</taxon>
        <taxon>Hexapoda</taxon>
        <taxon>Insecta</taxon>
        <taxon>Pterygota</taxon>
        <taxon>Neoptera</taxon>
        <taxon>Endopterygota</taxon>
        <taxon>Diptera</taxon>
        <taxon>Brachycera</taxon>
        <taxon>Muscomorpha</taxon>
        <taxon>Tephritoidea</taxon>
        <taxon>Tephritidae</taxon>
        <taxon>Bactrocera</taxon>
        <taxon>Bactrocera</taxon>
    </lineage>
</organism>
<comment type="pathway">
    <text evidence="9">Protein modification; protein glycosylation.</text>
</comment>